<accession>A0AAJ1SY85</accession>
<gene>
    <name evidence="1" type="ORF">J2S13_001404</name>
</gene>
<dbReference type="AlphaFoldDB" id="A0AAJ1SY85"/>
<evidence type="ECO:0000313" key="2">
    <source>
        <dbReference type="Proteomes" id="UP001237207"/>
    </source>
</evidence>
<organism evidence="1 2">
    <name type="scientific">Oikeobacillus pervagus</name>
    <dbReference type="NCBI Taxonomy" id="1325931"/>
    <lineage>
        <taxon>Bacteria</taxon>
        <taxon>Bacillati</taxon>
        <taxon>Bacillota</taxon>
        <taxon>Bacilli</taxon>
        <taxon>Bacillales</taxon>
        <taxon>Bacillaceae</taxon>
        <taxon>Oikeobacillus</taxon>
    </lineage>
</organism>
<comment type="caution">
    <text evidence="1">The sequence shown here is derived from an EMBL/GenBank/DDBJ whole genome shotgun (WGS) entry which is preliminary data.</text>
</comment>
<proteinExistence type="predicted"/>
<evidence type="ECO:0000313" key="1">
    <source>
        <dbReference type="EMBL" id="MDQ0215005.1"/>
    </source>
</evidence>
<evidence type="ECO:0008006" key="3">
    <source>
        <dbReference type="Google" id="ProtNLM"/>
    </source>
</evidence>
<dbReference type="InterPro" id="IPR024787">
    <property type="entry name" value="EcsC"/>
</dbReference>
<protein>
    <recommendedName>
        <fullName evidence="3">ABC transporter substrate-binding protein</fullName>
    </recommendedName>
</protein>
<dbReference type="PANTHER" id="PTHR41260:SF1">
    <property type="entry name" value="PROTEIN ECSC"/>
    <property type="match status" value="1"/>
</dbReference>
<dbReference type="Proteomes" id="UP001237207">
    <property type="component" value="Unassembled WGS sequence"/>
</dbReference>
<keyword evidence="2" id="KW-1185">Reference proteome</keyword>
<dbReference type="EMBL" id="JAUSUC010000013">
    <property type="protein sequence ID" value="MDQ0215005.1"/>
    <property type="molecule type" value="Genomic_DNA"/>
</dbReference>
<name>A0AAJ1SY85_9BACI</name>
<sequence length="280" mass="32786">MAWSNRDEVVWNEIVEWEKSLYQYEGNDLTNTYVKWLDATFSTIPEEVQQKFYSKLDQWLFHLHSLLQGSTIQSEAREQILSSARSFHPALQDLSDMKKLTIDQLHYLNQQHTARHRLYSFIQGGVTGSGGGVTMMTDFPLMAIINLRTVQLTAMTYGYDVRIPYEMMMSLKVFHAATLPNHMKMYGWENLLDDLETKDSLYFYDGSEQLTNATWLQEPLKQIMKLMAISLFSKKKTSKWPIISMAIGAGINYQLTRKVTQYAEKYYQYRYLQAKREDQS</sequence>
<reference evidence="1" key="1">
    <citation type="submission" date="2023-07" db="EMBL/GenBank/DDBJ databases">
        <title>Genomic Encyclopedia of Type Strains, Phase IV (KMG-IV): sequencing the most valuable type-strain genomes for metagenomic binning, comparative biology and taxonomic classification.</title>
        <authorList>
            <person name="Goeker M."/>
        </authorList>
    </citation>
    <scope>NUCLEOTIDE SEQUENCE</scope>
    <source>
        <strain evidence="1">DSM 23947</strain>
    </source>
</reference>
<dbReference type="PANTHER" id="PTHR41260">
    <property type="entry name" value="PROTEIN ECSC"/>
    <property type="match status" value="1"/>
</dbReference>
<dbReference type="RefSeq" id="WP_307257005.1">
    <property type="nucleotide sequence ID" value="NZ_JAUSUC010000013.1"/>
</dbReference>
<dbReference type="Pfam" id="PF12787">
    <property type="entry name" value="EcsC"/>
    <property type="match status" value="1"/>
</dbReference>